<keyword evidence="2" id="KW-1133">Transmembrane helix</keyword>
<feature type="transmembrane region" description="Helical" evidence="2">
    <location>
        <begin position="12"/>
        <end position="38"/>
    </location>
</feature>
<dbReference type="HOGENOM" id="CLU_1046086_0_0_1"/>
<reference evidence="3" key="1">
    <citation type="submission" date="2013-12" db="EMBL/GenBank/DDBJ databases">
        <authorList>
            <person name="Genoscope - CEA"/>
        </authorList>
    </citation>
    <scope>NUCLEOTIDE SEQUENCE</scope>
    <source>
        <strain evidence="3">CBS 1993</strain>
    </source>
</reference>
<reference evidence="3" key="2">
    <citation type="submission" date="2014-02" db="EMBL/GenBank/DDBJ databases">
        <title>Complete DNA sequence of /Kuraishia capsulata/ illustrates novel genomic features among budding yeasts (/Saccharomycotina/).</title>
        <authorList>
            <person name="Morales L."/>
            <person name="Noel B."/>
            <person name="Porcel B."/>
            <person name="Marcet-Houben M."/>
            <person name="Hullo M-F."/>
            <person name="Sacerdot C."/>
            <person name="Tekaia F."/>
            <person name="Leh-Louis V."/>
            <person name="Despons L."/>
            <person name="Khanna V."/>
            <person name="Aury J-M."/>
            <person name="Barbe V."/>
            <person name="Couloux A."/>
            <person name="Labadie K."/>
            <person name="Pelletier E."/>
            <person name="Souciet J-L."/>
            <person name="Boekhout T."/>
            <person name="Gabaldon T."/>
            <person name="Wincker P."/>
            <person name="Dujon B."/>
        </authorList>
    </citation>
    <scope>NUCLEOTIDE SEQUENCE</scope>
    <source>
        <strain evidence="3">CBS 1993</strain>
    </source>
</reference>
<proteinExistence type="predicted"/>
<protein>
    <submittedName>
        <fullName evidence="3">Uncharacterized protein</fullName>
    </submittedName>
</protein>
<evidence type="ECO:0000313" key="4">
    <source>
        <dbReference type="Proteomes" id="UP000019384"/>
    </source>
</evidence>
<keyword evidence="4" id="KW-1185">Reference proteome</keyword>
<keyword evidence="2" id="KW-0812">Transmembrane</keyword>
<organism evidence="3 4">
    <name type="scientific">Kuraishia capsulata CBS 1993</name>
    <dbReference type="NCBI Taxonomy" id="1382522"/>
    <lineage>
        <taxon>Eukaryota</taxon>
        <taxon>Fungi</taxon>
        <taxon>Dikarya</taxon>
        <taxon>Ascomycota</taxon>
        <taxon>Saccharomycotina</taxon>
        <taxon>Pichiomycetes</taxon>
        <taxon>Pichiales</taxon>
        <taxon>Pichiaceae</taxon>
        <taxon>Kuraishia</taxon>
    </lineage>
</organism>
<dbReference type="GeneID" id="34521250"/>
<dbReference type="EMBL" id="HG793128">
    <property type="protein sequence ID" value="CDK27870.1"/>
    <property type="molecule type" value="Genomic_DNA"/>
</dbReference>
<name>W6MWU4_9ASCO</name>
<feature type="compositionally biased region" description="Basic and acidic residues" evidence="1">
    <location>
        <begin position="69"/>
        <end position="86"/>
    </location>
</feature>
<accession>W6MWU4</accession>
<gene>
    <name evidence="3" type="ORF">KUCA_T00003849001</name>
</gene>
<sequence length="266" mass="29718">MPPVYLTKRDTDGLTIAIITVSCILLALIVSLVLLTLYCCAVRVAVWDLEQGQVVVKLAKSSQQPQDENNDHERKESHNKNHDSIRENSVLEPEAFDTFQYSSLLRHEIDQRNVSELLEVKDAHSERKIKVGMVVVAVEKYRASSSNELFLNNGDLIRLLGIQKLESGVYMGKGIPLHSVLKIDKDEIRLVSGPYDGSMEIPQLLDSVKSFPMNCVSLEATVLEYQTLSIPNHDAEGSITPTNDINHDYTTSSPTTAEQTFYSVDN</sequence>
<evidence type="ECO:0000256" key="2">
    <source>
        <dbReference type="SAM" id="Phobius"/>
    </source>
</evidence>
<keyword evidence="2" id="KW-0472">Membrane</keyword>
<evidence type="ECO:0000256" key="1">
    <source>
        <dbReference type="SAM" id="MobiDB-lite"/>
    </source>
</evidence>
<dbReference type="Proteomes" id="UP000019384">
    <property type="component" value="Unassembled WGS sequence"/>
</dbReference>
<feature type="region of interest" description="Disordered" evidence="1">
    <location>
        <begin position="60"/>
        <end position="87"/>
    </location>
</feature>
<dbReference type="Gene3D" id="2.30.30.40">
    <property type="entry name" value="SH3 Domains"/>
    <property type="match status" value="1"/>
</dbReference>
<evidence type="ECO:0000313" key="3">
    <source>
        <dbReference type="EMBL" id="CDK27870.1"/>
    </source>
</evidence>
<dbReference type="RefSeq" id="XP_022459862.1">
    <property type="nucleotide sequence ID" value="XM_022602305.1"/>
</dbReference>
<dbReference type="AlphaFoldDB" id="W6MWU4"/>